<dbReference type="Pfam" id="PF00043">
    <property type="entry name" value="GST_C"/>
    <property type="match status" value="1"/>
</dbReference>
<evidence type="ECO:0000259" key="2">
    <source>
        <dbReference type="PROSITE" id="PS50404"/>
    </source>
</evidence>
<dbReference type="Pfam" id="PF02798">
    <property type="entry name" value="GST_N"/>
    <property type="match status" value="1"/>
</dbReference>
<dbReference type="InterPro" id="IPR036282">
    <property type="entry name" value="Glutathione-S-Trfase_C_sf"/>
</dbReference>
<comment type="similarity">
    <text evidence="1">Belongs to the GST superfamily.</text>
</comment>
<dbReference type="PANTHER" id="PTHR44051:SF9">
    <property type="entry name" value="GLUTATHIONE S-TRANSFERASE 1"/>
    <property type="match status" value="1"/>
</dbReference>
<dbReference type="EMBL" id="AE016827">
    <property type="protein sequence ID" value="AAU38224.1"/>
    <property type="molecule type" value="Genomic_DNA"/>
</dbReference>
<gene>
    <name evidence="4" type="primary">gst</name>
    <name evidence="4" type="ordered locus">MS1617</name>
</gene>
<dbReference type="SFLD" id="SFLDG01150">
    <property type="entry name" value="Main.1:_Beta-like"/>
    <property type="match status" value="1"/>
</dbReference>
<dbReference type="InterPro" id="IPR010987">
    <property type="entry name" value="Glutathione-S-Trfase_C-like"/>
</dbReference>
<evidence type="ECO:0000313" key="5">
    <source>
        <dbReference type="Proteomes" id="UP000000607"/>
    </source>
</evidence>
<dbReference type="SUPFAM" id="SSF47616">
    <property type="entry name" value="GST C-terminal domain-like"/>
    <property type="match status" value="1"/>
</dbReference>
<sequence length="241" mass="27786">MTALFYSFIMQPKFLINGNFMIILYALTQSRAYRIAWLLEILNLPYKLEIIERDGETNLAPDALRSIHPLGKSPIIKDGDLVLTESGAIVEYLINRYGGGKLKPEMNSTDYWQYLHWMHYAEGSLMPLLVIKLIFRKIDEADMPFIAKPIANKITEKVKQGFIQPQLKLHLDYIESQLAEKFWLVGDELTGADIMMSFPLQAAVSYFETNQYPHISAYVSRLNHTESFKRAEQKLGPLTFF</sequence>
<evidence type="ECO:0000259" key="3">
    <source>
        <dbReference type="PROSITE" id="PS50405"/>
    </source>
</evidence>
<dbReference type="InterPro" id="IPR036249">
    <property type="entry name" value="Thioredoxin-like_sf"/>
</dbReference>
<dbReference type="SFLD" id="SFLDS00019">
    <property type="entry name" value="Glutathione_Transferase_(cytos"/>
    <property type="match status" value="1"/>
</dbReference>
<protein>
    <submittedName>
        <fullName evidence="4">Gst protein</fullName>
    </submittedName>
</protein>
<dbReference type="CDD" id="cd03046">
    <property type="entry name" value="GST_N_GTT1_like"/>
    <property type="match status" value="1"/>
</dbReference>
<dbReference type="PROSITE" id="PS50405">
    <property type="entry name" value="GST_CTER"/>
    <property type="match status" value="1"/>
</dbReference>
<evidence type="ECO:0000313" key="4">
    <source>
        <dbReference type="EMBL" id="AAU38224.1"/>
    </source>
</evidence>
<dbReference type="PROSITE" id="PS50404">
    <property type="entry name" value="GST_NTER"/>
    <property type="match status" value="1"/>
</dbReference>
<proteinExistence type="inferred from homology"/>
<name>Q65S36_MANSM</name>
<feature type="domain" description="GST C-terminal" evidence="3">
    <location>
        <begin position="107"/>
        <end position="241"/>
    </location>
</feature>
<dbReference type="CDD" id="cd03189">
    <property type="entry name" value="GST_C_GTT1_like"/>
    <property type="match status" value="1"/>
</dbReference>
<dbReference type="Proteomes" id="UP000000607">
    <property type="component" value="Chromosome"/>
</dbReference>
<dbReference type="Gene3D" id="1.20.1050.10">
    <property type="match status" value="1"/>
</dbReference>
<dbReference type="HOGENOM" id="CLU_011226_15_5_6"/>
<dbReference type="AlphaFoldDB" id="Q65S36"/>
<feature type="domain" description="GST N-terminal" evidence="2">
    <location>
        <begin position="19"/>
        <end position="101"/>
    </location>
</feature>
<dbReference type="STRING" id="221988.MS1617"/>
<dbReference type="InterPro" id="IPR004045">
    <property type="entry name" value="Glutathione_S-Trfase_N"/>
</dbReference>
<reference evidence="4 5" key="1">
    <citation type="journal article" date="2004" name="Nat. Biotechnol.">
        <title>The genome sequence of the capnophilic rumen bacterium Mannheimia succiniciproducens.</title>
        <authorList>
            <person name="Hong S.H."/>
            <person name="Kim J.S."/>
            <person name="Lee S.Y."/>
            <person name="In Y.H."/>
            <person name="Choi S.S."/>
            <person name="Rih J.-K."/>
            <person name="Kim C.H."/>
            <person name="Jeong H."/>
            <person name="Hur C.G."/>
            <person name="Kim J.J."/>
        </authorList>
    </citation>
    <scope>NUCLEOTIDE SEQUENCE [LARGE SCALE GENOMIC DNA]</scope>
    <source>
        <strain evidence="5">KCTC 0769BP / MBEL55E</strain>
    </source>
</reference>
<organism evidence="4 5">
    <name type="scientific">Mannheimia succiniciproducens (strain KCTC 0769BP / MBEL55E)</name>
    <dbReference type="NCBI Taxonomy" id="221988"/>
    <lineage>
        <taxon>Bacteria</taxon>
        <taxon>Pseudomonadati</taxon>
        <taxon>Pseudomonadota</taxon>
        <taxon>Gammaproteobacteria</taxon>
        <taxon>Pasteurellales</taxon>
        <taxon>Pasteurellaceae</taxon>
        <taxon>Basfia</taxon>
    </lineage>
</organism>
<dbReference type="KEGG" id="msu:MS1617"/>
<evidence type="ECO:0000256" key="1">
    <source>
        <dbReference type="RuleBase" id="RU003494"/>
    </source>
</evidence>
<dbReference type="SFLD" id="SFLDG00358">
    <property type="entry name" value="Main_(cytGST)"/>
    <property type="match status" value="1"/>
</dbReference>
<dbReference type="SUPFAM" id="SSF52833">
    <property type="entry name" value="Thioredoxin-like"/>
    <property type="match status" value="1"/>
</dbReference>
<keyword evidence="5" id="KW-1185">Reference proteome</keyword>
<dbReference type="eggNOG" id="COG0625">
    <property type="taxonomic scope" value="Bacteria"/>
</dbReference>
<dbReference type="InterPro" id="IPR004046">
    <property type="entry name" value="GST_C"/>
</dbReference>
<dbReference type="PANTHER" id="PTHR44051">
    <property type="entry name" value="GLUTATHIONE S-TRANSFERASE-RELATED"/>
    <property type="match status" value="1"/>
</dbReference>
<dbReference type="Gene3D" id="3.40.30.10">
    <property type="entry name" value="Glutaredoxin"/>
    <property type="match status" value="1"/>
</dbReference>
<accession>Q65S36</accession>
<dbReference type="InterPro" id="IPR040079">
    <property type="entry name" value="Glutathione_S-Trfase"/>
</dbReference>